<feature type="transmembrane region" description="Helical" evidence="1">
    <location>
        <begin position="36"/>
        <end position="55"/>
    </location>
</feature>
<name>A0A6V6Y038_9FIRM</name>
<reference evidence="2 3" key="1">
    <citation type="submission" date="2020-06" db="EMBL/GenBank/DDBJ databases">
        <authorList>
            <person name="Criscuolo A."/>
        </authorList>
    </citation>
    <scope>NUCLEOTIDE SEQUENCE [LARGE SCALE GENOMIC DNA]</scope>
    <source>
        <strain evidence="2">1804121828</strain>
    </source>
</reference>
<evidence type="ECO:0000313" key="2">
    <source>
        <dbReference type="EMBL" id="CAC9925439.1"/>
    </source>
</evidence>
<dbReference type="Proteomes" id="UP000586454">
    <property type="component" value="Unassembled WGS sequence"/>
</dbReference>
<accession>A0A6V6Y038</accession>
<protein>
    <submittedName>
        <fullName evidence="2">Uncharacterized protein</fullName>
    </submittedName>
</protein>
<proteinExistence type="predicted"/>
<gene>
    <name evidence="2" type="ORF">PEPNEM18_00534</name>
</gene>
<dbReference type="EMBL" id="CAIJCS010000014">
    <property type="protein sequence ID" value="CAC9925439.1"/>
    <property type="molecule type" value="Genomic_DNA"/>
</dbReference>
<organism evidence="2 3">
    <name type="scientific">Aedoeadaptatus nemausensis</name>
    <dbReference type="NCBI Taxonomy" id="2582829"/>
    <lineage>
        <taxon>Bacteria</taxon>
        <taxon>Bacillati</taxon>
        <taxon>Bacillota</taxon>
        <taxon>Tissierellia</taxon>
        <taxon>Tissierellales</taxon>
        <taxon>Peptoniphilaceae</taxon>
        <taxon>Aedoeadaptatus</taxon>
    </lineage>
</organism>
<evidence type="ECO:0000313" key="3">
    <source>
        <dbReference type="Proteomes" id="UP000586454"/>
    </source>
</evidence>
<dbReference type="RefSeq" id="WP_180498958.1">
    <property type="nucleotide sequence ID" value="NZ_CAIJCS010000014.1"/>
</dbReference>
<keyword evidence="1" id="KW-1133">Transmembrane helix</keyword>
<sequence>MRRKQFLILALIQLFVAIFAGDILIKYFFNREIKMNVFFALAALIIALSSSYHSYKKYKEIK</sequence>
<dbReference type="AlphaFoldDB" id="A0A6V6Y038"/>
<comment type="caution">
    <text evidence="2">The sequence shown here is derived from an EMBL/GenBank/DDBJ whole genome shotgun (WGS) entry which is preliminary data.</text>
</comment>
<evidence type="ECO:0000256" key="1">
    <source>
        <dbReference type="SAM" id="Phobius"/>
    </source>
</evidence>
<keyword evidence="1" id="KW-0472">Membrane</keyword>
<keyword evidence="3" id="KW-1185">Reference proteome</keyword>
<keyword evidence="1" id="KW-0812">Transmembrane</keyword>